<evidence type="ECO:0000313" key="5">
    <source>
        <dbReference type="Proteomes" id="UP000228689"/>
    </source>
</evidence>
<dbReference type="AlphaFoldDB" id="A0A2M7RB37"/>
<feature type="binding site" evidence="2">
    <location>
        <position position="186"/>
    </location>
    <ligand>
        <name>dihydroxyacetone phosphate</name>
        <dbReference type="ChEBI" id="CHEBI:57642"/>
    </ligand>
</feature>
<gene>
    <name evidence="4" type="primary">kbaY</name>
    <name evidence="4" type="synonym">agaY</name>
    <name evidence="4" type="ORF">COY67_03695</name>
</gene>
<dbReference type="EMBL" id="PFMC01000085">
    <property type="protein sequence ID" value="PIY93757.1"/>
    <property type="molecule type" value="Genomic_DNA"/>
</dbReference>
<sequence>MLVHIKDIVKDARTKNYCVGAFNTVNLEITLAIVRAAVAMKSPVIIQVSEKTIEYAGLKPITHIVETIAKNEAKNIPVALHLDHGHSFHSVFECISAGFSSIHIDASDLPYDENVKITKESVDYAHQSDVWAQGELGRIFGKEGMSKYNGDFKEIEKYLTDPEEARQFVAATGVDTLAISVGTFHGRFKGKEKIYFDILDKIRAAVDVPLVLHGASGIPDDELTKAAEHGVSIVNIDTSLRVAFTDQLKKTITKESDMIDPRSILAPSIDAVAEVVRRKIMHLGSNNRV</sequence>
<reference evidence="5" key="1">
    <citation type="submission" date="2017-09" db="EMBL/GenBank/DDBJ databases">
        <title>Depth-based differentiation of microbial function through sediment-hosted aquifers and enrichment of novel symbionts in the deep terrestrial subsurface.</title>
        <authorList>
            <person name="Probst A.J."/>
            <person name="Ladd B."/>
            <person name="Jarett J.K."/>
            <person name="Geller-Mcgrath D.E."/>
            <person name="Sieber C.M.K."/>
            <person name="Emerson J.B."/>
            <person name="Anantharaman K."/>
            <person name="Thomas B.C."/>
            <person name="Malmstrom R."/>
            <person name="Stieglmeier M."/>
            <person name="Klingl A."/>
            <person name="Woyke T."/>
            <person name="Ryan C.M."/>
            <person name="Banfield J.F."/>
        </authorList>
    </citation>
    <scope>NUCLEOTIDE SEQUENCE [LARGE SCALE GENOMIC DNA]</scope>
</reference>
<dbReference type="InterPro" id="IPR013785">
    <property type="entry name" value="Aldolase_TIM"/>
</dbReference>
<accession>A0A2M7RB37</accession>
<dbReference type="Gene3D" id="3.20.20.70">
    <property type="entry name" value="Aldolase class I"/>
    <property type="match status" value="1"/>
</dbReference>
<dbReference type="Proteomes" id="UP000228689">
    <property type="component" value="Unassembled WGS sequence"/>
</dbReference>
<dbReference type="GO" id="GO:0005975">
    <property type="term" value="P:carbohydrate metabolic process"/>
    <property type="evidence" value="ECO:0007669"/>
    <property type="project" value="InterPro"/>
</dbReference>
<dbReference type="InterPro" id="IPR050246">
    <property type="entry name" value="Class_II_FBP_aldolase"/>
</dbReference>
<feature type="active site" description="Proton donor" evidence="1">
    <location>
        <position position="83"/>
    </location>
</feature>
<dbReference type="CDD" id="cd00947">
    <property type="entry name" value="TBP_aldolase_IIB"/>
    <property type="match status" value="1"/>
</dbReference>
<evidence type="ECO:0000256" key="3">
    <source>
        <dbReference type="PIRSR" id="PIRSR001359-3"/>
    </source>
</evidence>
<name>A0A2M7RB37_9BACT</name>
<organism evidence="4 5">
    <name type="scientific">Candidatus Komeilibacteria bacterium CG_4_10_14_0_8_um_filter_37_78</name>
    <dbReference type="NCBI Taxonomy" id="1974471"/>
    <lineage>
        <taxon>Bacteria</taxon>
        <taxon>Candidatus Komeiliibacteriota</taxon>
    </lineage>
</organism>
<feature type="binding site" evidence="3">
    <location>
        <position position="84"/>
    </location>
    <ligand>
        <name>Zn(2+)</name>
        <dbReference type="ChEBI" id="CHEBI:29105"/>
        <label>1</label>
        <note>catalytic</note>
    </ligand>
</feature>
<dbReference type="GO" id="GO:0008270">
    <property type="term" value="F:zinc ion binding"/>
    <property type="evidence" value="ECO:0007669"/>
    <property type="project" value="InterPro"/>
</dbReference>
<feature type="binding site" evidence="3">
    <location>
        <position position="185"/>
    </location>
    <ligand>
        <name>Zn(2+)</name>
        <dbReference type="ChEBI" id="CHEBI:29105"/>
        <label>1</label>
        <note>catalytic</note>
    </ligand>
</feature>
<evidence type="ECO:0000256" key="1">
    <source>
        <dbReference type="PIRSR" id="PIRSR001359-1"/>
    </source>
</evidence>
<proteinExistence type="predicted"/>
<evidence type="ECO:0000256" key="2">
    <source>
        <dbReference type="PIRSR" id="PIRSR001359-2"/>
    </source>
</evidence>
<protein>
    <submittedName>
        <fullName evidence="4">Tagatose-bisphosphate aldolase</fullName>
    </submittedName>
</protein>
<feature type="binding site" evidence="3">
    <location>
        <position position="213"/>
    </location>
    <ligand>
        <name>Zn(2+)</name>
        <dbReference type="ChEBI" id="CHEBI:29105"/>
        <label>1</label>
        <note>catalytic</note>
    </ligand>
</feature>
<feature type="binding site" evidence="3">
    <location>
        <position position="135"/>
    </location>
    <ligand>
        <name>Zn(2+)</name>
        <dbReference type="ChEBI" id="CHEBI:29105"/>
        <label>2</label>
    </ligand>
</feature>
<comment type="cofactor">
    <cofactor evidence="3">
        <name>Zn(2+)</name>
        <dbReference type="ChEBI" id="CHEBI:29105"/>
    </cofactor>
    <text evidence="3">Binds 2 Zn(2+) ions per subunit. One is catalytic and the other provides a structural contribution.</text>
</comment>
<dbReference type="GO" id="GO:0016832">
    <property type="term" value="F:aldehyde-lyase activity"/>
    <property type="evidence" value="ECO:0007669"/>
    <property type="project" value="InterPro"/>
</dbReference>
<evidence type="ECO:0000313" key="4">
    <source>
        <dbReference type="EMBL" id="PIY93757.1"/>
    </source>
</evidence>
<keyword evidence="3" id="KW-0479">Metal-binding</keyword>
<dbReference type="SUPFAM" id="SSF51569">
    <property type="entry name" value="Aldolase"/>
    <property type="match status" value="1"/>
</dbReference>
<dbReference type="PANTHER" id="PTHR30304">
    <property type="entry name" value="D-TAGATOSE-1,6-BISPHOSPHATE ALDOLASE"/>
    <property type="match status" value="1"/>
</dbReference>
<dbReference type="NCBIfam" id="TIGR00167">
    <property type="entry name" value="cbbA"/>
    <property type="match status" value="1"/>
</dbReference>
<dbReference type="PIRSF" id="PIRSF001359">
    <property type="entry name" value="F_bP_aldolase_II"/>
    <property type="match status" value="1"/>
</dbReference>
<feature type="binding site" evidence="2">
    <location>
        <begin position="235"/>
        <end position="238"/>
    </location>
    <ligand>
        <name>dihydroxyacetone phosphate</name>
        <dbReference type="ChEBI" id="CHEBI:57642"/>
    </ligand>
</feature>
<feature type="binding site" evidence="3">
    <location>
        <position position="105"/>
    </location>
    <ligand>
        <name>Zn(2+)</name>
        <dbReference type="ChEBI" id="CHEBI:29105"/>
        <label>2</label>
    </ligand>
</feature>
<comment type="caution">
    <text evidence="4">The sequence shown here is derived from an EMBL/GenBank/DDBJ whole genome shotgun (WGS) entry which is preliminary data.</text>
</comment>
<keyword evidence="3" id="KW-0862">Zinc</keyword>
<dbReference type="PANTHER" id="PTHR30304:SF0">
    <property type="entry name" value="D-TAGATOSE-1,6-BISPHOSPHATE ALDOLASE SUBUNIT GATY-RELATED"/>
    <property type="match status" value="1"/>
</dbReference>
<feature type="binding site" evidence="2">
    <location>
        <begin position="214"/>
        <end position="216"/>
    </location>
    <ligand>
        <name>dihydroxyacetone phosphate</name>
        <dbReference type="ChEBI" id="CHEBI:57642"/>
    </ligand>
</feature>
<dbReference type="Pfam" id="PF01116">
    <property type="entry name" value="F_bP_aldolase"/>
    <property type="match status" value="1"/>
</dbReference>
<dbReference type="InterPro" id="IPR000771">
    <property type="entry name" value="FBA_II"/>
</dbReference>